<dbReference type="Gene3D" id="1.10.3680.10">
    <property type="entry name" value="TerB-like"/>
    <property type="match status" value="1"/>
</dbReference>
<accession>A0A504U5N8</accession>
<dbReference type="CDD" id="cd07176">
    <property type="entry name" value="terB"/>
    <property type="match status" value="1"/>
</dbReference>
<dbReference type="AlphaFoldDB" id="A0A504U5N8"/>
<dbReference type="InterPro" id="IPR029024">
    <property type="entry name" value="TerB-like"/>
</dbReference>
<protein>
    <submittedName>
        <fullName evidence="1">Tellurite resistance protein TerB</fullName>
    </submittedName>
</protein>
<sequence length="137" mass="15413">MNNHVSPQEALIFVMVMASAVDNAMAETELTRIGQLIDILPVFDDFEKDQLIEVSQRCAKLLSGPEGLDIALETIRDALPEWLRETAYALAVEIIAVDLSVKPEELRLLQLLRDRFDLDKLTCAALERSASARYRRA</sequence>
<keyword evidence="2" id="KW-1185">Reference proteome</keyword>
<organism evidence="1 2">
    <name type="scientific">Rhizobium glycinendophyticum</name>
    <dbReference type="NCBI Taxonomy" id="2589807"/>
    <lineage>
        <taxon>Bacteria</taxon>
        <taxon>Pseudomonadati</taxon>
        <taxon>Pseudomonadota</taxon>
        <taxon>Alphaproteobacteria</taxon>
        <taxon>Hyphomicrobiales</taxon>
        <taxon>Rhizobiaceae</taxon>
        <taxon>Rhizobium/Agrobacterium group</taxon>
        <taxon>Rhizobium</taxon>
    </lineage>
</organism>
<dbReference type="Proteomes" id="UP000316429">
    <property type="component" value="Unassembled WGS sequence"/>
</dbReference>
<proteinExistence type="predicted"/>
<evidence type="ECO:0000313" key="1">
    <source>
        <dbReference type="EMBL" id="TPP09739.1"/>
    </source>
</evidence>
<dbReference type="EMBL" id="VFYP01000001">
    <property type="protein sequence ID" value="TPP09739.1"/>
    <property type="molecule type" value="Genomic_DNA"/>
</dbReference>
<dbReference type="RefSeq" id="WP_140826118.1">
    <property type="nucleotide sequence ID" value="NZ_VFYP01000001.1"/>
</dbReference>
<gene>
    <name evidence="1" type="ORF">FJQ55_02355</name>
</gene>
<reference evidence="1 2" key="1">
    <citation type="submission" date="2019-06" db="EMBL/GenBank/DDBJ databases">
        <title>Rhizobium sp. CL12 isolated from roots of soybean.</title>
        <authorList>
            <person name="Wang C."/>
        </authorList>
    </citation>
    <scope>NUCLEOTIDE SEQUENCE [LARGE SCALE GENOMIC DNA]</scope>
    <source>
        <strain evidence="1 2">CL12</strain>
    </source>
</reference>
<comment type="caution">
    <text evidence="1">The sequence shown here is derived from an EMBL/GenBank/DDBJ whole genome shotgun (WGS) entry which is preliminary data.</text>
</comment>
<dbReference type="SUPFAM" id="SSF158682">
    <property type="entry name" value="TerB-like"/>
    <property type="match status" value="1"/>
</dbReference>
<name>A0A504U5N8_9HYPH</name>
<dbReference type="OrthoDB" id="8448017at2"/>
<evidence type="ECO:0000313" key="2">
    <source>
        <dbReference type="Proteomes" id="UP000316429"/>
    </source>
</evidence>